<dbReference type="GO" id="GO:0006310">
    <property type="term" value="P:DNA recombination"/>
    <property type="evidence" value="ECO:0007669"/>
    <property type="project" value="UniProtKB-KW"/>
</dbReference>
<dbReference type="EMBL" id="QXGH01000041">
    <property type="protein sequence ID" value="RHW23710.1"/>
    <property type="molecule type" value="Genomic_DNA"/>
</dbReference>
<dbReference type="Proteomes" id="UP000283644">
    <property type="component" value="Unassembled WGS sequence"/>
</dbReference>
<name>A0A417XTR4_9ACTN</name>
<evidence type="ECO:0000256" key="1">
    <source>
        <dbReference type="ARBA" id="ARBA00023172"/>
    </source>
</evidence>
<reference evidence="3 4" key="1">
    <citation type="submission" date="2018-09" db="EMBL/GenBank/DDBJ databases">
        <title>Genome sequencing of Nocardioides immobilis CCTCC AB 2017083 for comparison to Nocardioides silvaticus.</title>
        <authorList>
            <person name="Li C."/>
            <person name="Wang G."/>
        </authorList>
    </citation>
    <scope>NUCLEOTIDE SEQUENCE [LARGE SCALE GENOMIC DNA]</scope>
    <source>
        <strain evidence="3 4">CCTCC AB 2017083</strain>
    </source>
</reference>
<dbReference type="InterPro" id="IPR011010">
    <property type="entry name" value="DNA_brk_join_enz"/>
</dbReference>
<dbReference type="Pfam" id="PF00589">
    <property type="entry name" value="Phage_integrase"/>
    <property type="match status" value="1"/>
</dbReference>
<dbReference type="OrthoDB" id="1822491at2"/>
<gene>
    <name evidence="3" type="ORF">D0Z08_28285</name>
</gene>
<proteinExistence type="predicted"/>
<organism evidence="3 4">
    <name type="scientific">Nocardioides immobilis</name>
    <dbReference type="NCBI Taxonomy" id="2049295"/>
    <lineage>
        <taxon>Bacteria</taxon>
        <taxon>Bacillati</taxon>
        <taxon>Actinomycetota</taxon>
        <taxon>Actinomycetes</taxon>
        <taxon>Propionibacteriales</taxon>
        <taxon>Nocardioidaceae</taxon>
        <taxon>Nocardioides</taxon>
    </lineage>
</organism>
<evidence type="ECO:0000313" key="3">
    <source>
        <dbReference type="EMBL" id="RHW23710.1"/>
    </source>
</evidence>
<protein>
    <recommendedName>
        <fullName evidence="2">Tyr recombinase domain-containing protein</fullName>
    </recommendedName>
</protein>
<comment type="caution">
    <text evidence="3">The sequence shown here is derived from an EMBL/GenBank/DDBJ whole genome shotgun (WGS) entry which is preliminary data.</text>
</comment>
<evidence type="ECO:0000259" key="2">
    <source>
        <dbReference type="PROSITE" id="PS51898"/>
    </source>
</evidence>
<dbReference type="RefSeq" id="WP_118928633.1">
    <property type="nucleotide sequence ID" value="NZ_QXGH01000041.1"/>
</dbReference>
<keyword evidence="1" id="KW-0233">DNA recombination</keyword>
<dbReference type="GO" id="GO:0015074">
    <property type="term" value="P:DNA integration"/>
    <property type="evidence" value="ECO:0007669"/>
    <property type="project" value="InterPro"/>
</dbReference>
<dbReference type="AlphaFoldDB" id="A0A417XTR4"/>
<accession>A0A417XTR4</accession>
<keyword evidence="4" id="KW-1185">Reference proteome</keyword>
<dbReference type="GO" id="GO:0003677">
    <property type="term" value="F:DNA binding"/>
    <property type="evidence" value="ECO:0007669"/>
    <property type="project" value="InterPro"/>
</dbReference>
<feature type="domain" description="Tyr recombinase" evidence="2">
    <location>
        <begin position="204"/>
        <end position="432"/>
    </location>
</feature>
<evidence type="ECO:0000313" key="4">
    <source>
        <dbReference type="Proteomes" id="UP000283644"/>
    </source>
</evidence>
<dbReference type="PROSITE" id="PS51898">
    <property type="entry name" value="TYR_RECOMBINASE"/>
    <property type="match status" value="1"/>
</dbReference>
<dbReference type="InterPro" id="IPR002104">
    <property type="entry name" value="Integrase_catalytic"/>
</dbReference>
<dbReference type="InterPro" id="IPR013762">
    <property type="entry name" value="Integrase-like_cat_sf"/>
</dbReference>
<dbReference type="SUPFAM" id="SSF56349">
    <property type="entry name" value="DNA breaking-rejoining enzymes"/>
    <property type="match status" value="1"/>
</dbReference>
<dbReference type="Gene3D" id="1.10.443.10">
    <property type="entry name" value="Intergrase catalytic core"/>
    <property type="match status" value="1"/>
</dbReference>
<sequence length="452" mass="50235">MSRPTLDDSTRPADGSEAWTTPRGLVLVTAPRSPTAYYRLQWQGPGGRRRQTTGGRTFAKAWAKALARETDLVSGATSKSEEPCSAGIAYWLDPRRPTPRGGWGESHRSNMEAYARNYFIPAFGRVRGMDLRRTHIQQCVNAAPTASEGRNIRRAASSLIGALRQGEFLLDDQLIDLANVFWHGIEVGHAGVAIDSGELPQFVPVWKRPSNEQVRALRLAAERTGRHGKGQWWRGLMVELAAYAGPRWSELIALTESSVNTAERKVEILWRVAQPTGKPRRLAPPKMAKQRITIYPEVSPTGYPLDQMMSRRIQEARAEKRAGTNRKGLLFPAANGDWWWTGNFHRDLFEKSALAAGWKYTDRARAYAGGTRRERSWQLTWHSLRHTFCTVALEEWKLPDSTVSLLAGHSDPNFTRTRYVGAAEDALDAAVAATSAAAMPPASAESLVPLRG</sequence>